<dbReference type="AlphaFoldDB" id="A0A195CVF6"/>
<dbReference type="Proteomes" id="UP000078542">
    <property type="component" value="Unassembled WGS sequence"/>
</dbReference>
<organism evidence="1 2">
    <name type="scientific">Cyphomyrmex costatus</name>
    <dbReference type="NCBI Taxonomy" id="456900"/>
    <lineage>
        <taxon>Eukaryota</taxon>
        <taxon>Metazoa</taxon>
        <taxon>Ecdysozoa</taxon>
        <taxon>Arthropoda</taxon>
        <taxon>Hexapoda</taxon>
        <taxon>Insecta</taxon>
        <taxon>Pterygota</taxon>
        <taxon>Neoptera</taxon>
        <taxon>Endopterygota</taxon>
        <taxon>Hymenoptera</taxon>
        <taxon>Apocrita</taxon>
        <taxon>Aculeata</taxon>
        <taxon>Formicoidea</taxon>
        <taxon>Formicidae</taxon>
        <taxon>Myrmicinae</taxon>
        <taxon>Cyphomyrmex</taxon>
    </lineage>
</organism>
<reference evidence="1 2" key="1">
    <citation type="submission" date="2016-03" db="EMBL/GenBank/DDBJ databases">
        <title>Cyphomyrmex costatus WGS genome.</title>
        <authorList>
            <person name="Nygaard S."/>
            <person name="Hu H."/>
            <person name="Boomsma J."/>
            <person name="Zhang G."/>
        </authorList>
    </citation>
    <scope>NUCLEOTIDE SEQUENCE [LARGE SCALE GENOMIC DNA]</scope>
    <source>
        <strain evidence="1">MS0001</strain>
        <tissue evidence="1">Whole body</tissue>
    </source>
</reference>
<evidence type="ECO:0000313" key="2">
    <source>
        <dbReference type="Proteomes" id="UP000078542"/>
    </source>
</evidence>
<accession>A0A195CVF6</accession>
<protein>
    <submittedName>
        <fullName evidence="1">Uncharacterized protein</fullName>
    </submittedName>
</protein>
<proteinExistence type="predicted"/>
<evidence type="ECO:0000313" key="1">
    <source>
        <dbReference type="EMBL" id="KYN04615.1"/>
    </source>
</evidence>
<keyword evidence="2" id="KW-1185">Reference proteome</keyword>
<sequence length="97" mass="11328">MLYDFQFTKYNGLFVPRFVKPNKTKLPHAGNTLSRCWFNANVLTGGLRSEKERRSREYGSEASNWRMEIIQELIKPAAWEEKTFYGPCVNFDMADAL</sequence>
<dbReference type="EMBL" id="KQ977259">
    <property type="protein sequence ID" value="KYN04615.1"/>
    <property type="molecule type" value="Genomic_DNA"/>
</dbReference>
<gene>
    <name evidence="1" type="ORF">ALC62_04607</name>
</gene>
<name>A0A195CVF6_9HYME</name>